<evidence type="ECO:0000313" key="1">
    <source>
        <dbReference type="EMBL" id="PQM43489.1"/>
    </source>
</evidence>
<dbReference type="Proteomes" id="UP000077154">
    <property type="component" value="Unassembled WGS sequence"/>
</dbReference>
<dbReference type="OrthoDB" id="1435097at2759"/>
<evidence type="ECO:0008006" key="2">
    <source>
        <dbReference type="Google" id="ProtNLM"/>
    </source>
</evidence>
<dbReference type="AlphaFoldDB" id="A0A2P6FGJ3"/>
<gene>
    <name evidence="1" type="ORF">VC83_09616</name>
</gene>
<dbReference type="VEuPathDB" id="FungiDB:GMDG_01513"/>
<protein>
    <recommendedName>
        <fullName evidence="2">Transposase MuDR plant domain-containing protein</fullName>
    </recommendedName>
</protein>
<name>A0A2P6FGJ3_9PEZI</name>
<dbReference type="EMBL" id="KV441391">
    <property type="protein sequence ID" value="PQM43489.1"/>
    <property type="molecule type" value="Genomic_DNA"/>
</dbReference>
<reference evidence="1" key="1">
    <citation type="submission" date="2016-03" db="EMBL/GenBank/DDBJ databases">
        <title>Updated assembly of Pseudogymnoascus destructans, the fungus causing white-nose syndrome of bats.</title>
        <authorList>
            <person name="Palmer J.M."/>
            <person name="Drees K.P."/>
            <person name="Foster J.T."/>
            <person name="Lindner D.L."/>
        </authorList>
    </citation>
    <scope>NUCLEOTIDE SEQUENCE [LARGE SCALE GENOMIC DNA]</scope>
    <source>
        <strain evidence="1">20631-21</strain>
    </source>
</reference>
<organism evidence="1">
    <name type="scientific">Pseudogymnoascus destructans</name>
    <dbReference type="NCBI Taxonomy" id="655981"/>
    <lineage>
        <taxon>Eukaryota</taxon>
        <taxon>Fungi</taxon>
        <taxon>Dikarya</taxon>
        <taxon>Ascomycota</taxon>
        <taxon>Pezizomycotina</taxon>
        <taxon>Leotiomycetes</taxon>
        <taxon>Thelebolales</taxon>
        <taxon>Thelebolaceae</taxon>
        <taxon>Pseudogymnoascus</taxon>
    </lineage>
</organism>
<sequence>MASLAGLLVPSDKAEFLDLDALIWALDDWAVKGKFSFQTQKREATKASFICAEKEDGCSWRCRAIPTFYDDDEEPSLWALTIIEPEHSCVGQGVRKFASLSKKAWLDPVVSRHPNVTTKTTPKEIRDLLRIRFAEEIDYKRVQECRLCLLDGDIGAQQQSFQLLPATRSSLRGSLLGHM</sequence>
<proteinExistence type="predicted"/>
<dbReference type="RefSeq" id="XP_024328797.1">
    <property type="nucleotide sequence ID" value="XM_024473029.1"/>
</dbReference>
<dbReference type="GeneID" id="36292646"/>
<accession>A0A2P6FGJ3</accession>